<evidence type="ECO:0000313" key="8">
    <source>
        <dbReference type="EMBL" id="EPZ16870.1"/>
    </source>
</evidence>
<sequence>MQKTKSSRTTKRMRSSTSDSSPPARNRPTNKSGPASSSTPAVPEGAITRALFIQTMQILGAVLSFEFPADAVLSRHFRENRELGHRDRGFIAETVYAVLRRLRWLRRLAGEDATPRKLLLAWFARGEGWPMRNFEGLASATERDWVASVKAATLDEGSLAERADLPDWLAERLLGTFDEAGVLALAQGLNRAAPLDLRANVLKLDRDALLARLREEGIAAEPGALSPQAVRLVGKPALQKHPLFLDGSFEVQDEGSQLLGLLVQPRRGELVIDFCAGAGGKTLQLGAMMRSSGRLYAFDVSEKRLAKLKPRMARSGLSNVHPVLIAHENDAKVKRMVGKADRVLVDAPCTGLGTLRRNPDLKWRQSPAAVDEMVAKQTAILAAAARLVRPGGRLVYATCSLLAEENDAVVDAFLAAHPQFRSLSAQEVLHKQGVMLETGERLRLLPHLHDTDGFFAAVLERVADA</sequence>
<evidence type="ECO:0000256" key="3">
    <source>
        <dbReference type="ARBA" id="ARBA00022691"/>
    </source>
</evidence>
<feature type="active site" description="Nucleophile" evidence="5">
    <location>
        <position position="399"/>
    </location>
</feature>
<dbReference type="InterPro" id="IPR054728">
    <property type="entry name" value="RsmB-like_ferredoxin"/>
</dbReference>
<dbReference type="InterPro" id="IPR023267">
    <property type="entry name" value="RCMT"/>
</dbReference>
<name>S9ZHL5_9RHOO</name>
<feature type="compositionally biased region" description="Polar residues" evidence="6">
    <location>
        <begin position="27"/>
        <end position="40"/>
    </location>
</feature>
<dbReference type="GO" id="GO:0003723">
    <property type="term" value="F:RNA binding"/>
    <property type="evidence" value="ECO:0007669"/>
    <property type="project" value="UniProtKB-UniRule"/>
</dbReference>
<dbReference type="Pfam" id="PF01189">
    <property type="entry name" value="Methyltr_RsmB-F"/>
    <property type="match status" value="1"/>
</dbReference>
<protein>
    <submittedName>
        <fullName evidence="8">SAM-dependent methyltransferase</fullName>
    </submittedName>
</protein>
<evidence type="ECO:0000256" key="6">
    <source>
        <dbReference type="SAM" id="MobiDB-lite"/>
    </source>
</evidence>
<dbReference type="PANTHER" id="PTHR22807:SF53">
    <property type="entry name" value="RIBOSOMAL RNA SMALL SUBUNIT METHYLTRANSFERASE B-RELATED"/>
    <property type="match status" value="1"/>
</dbReference>
<evidence type="ECO:0000256" key="5">
    <source>
        <dbReference type="PROSITE-ProRule" id="PRU01023"/>
    </source>
</evidence>
<dbReference type="Pfam" id="PF22458">
    <property type="entry name" value="RsmF-B_ferredox"/>
    <property type="match status" value="1"/>
</dbReference>
<feature type="domain" description="SAM-dependent MTase RsmB/NOP-type" evidence="7">
    <location>
        <begin position="185"/>
        <end position="462"/>
    </location>
</feature>
<comment type="caution">
    <text evidence="8">The sequence shown here is derived from an EMBL/GenBank/DDBJ whole genome shotgun (WGS) entry which is preliminary data.</text>
</comment>
<dbReference type="PROSITE" id="PS51686">
    <property type="entry name" value="SAM_MT_RSMB_NOP"/>
    <property type="match status" value="1"/>
</dbReference>
<gene>
    <name evidence="8" type="ORF">M622_10135</name>
</gene>
<evidence type="ECO:0000256" key="2">
    <source>
        <dbReference type="ARBA" id="ARBA00022679"/>
    </source>
</evidence>
<feature type="binding site" evidence="5">
    <location>
        <position position="346"/>
    </location>
    <ligand>
        <name>S-adenosyl-L-methionine</name>
        <dbReference type="ChEBI" id="CHEBI:59789"/>
    </ligand>
</feature>
<keyword evidence="1 5" id="KW-0489">Methyltransferase</keyword>
<evidence type="ECO:0000259" key="7">
    <source>
        <dbReference type="PROSITE" id="PS51686"/>
    </source>
</evidence>
<keyword evidence="3 5" id="KW-0949">S-adenosyl-L-methionine</keyword>
<feature type="compositionally biased region" description="Basic residues" evidence="6">
    <location>
        <begin position="1"/>
        <end position="14"/>
    </location>
</feature>
<dbReference type="Gene3D" id="3.30.70.1170">
    <property type="entry name" value="Sun protein, domain 3"/>
    <property type="match status" value="1"/>
</dbReference>
<evidence type="ECO:0000256" key="1">
    <source>
        <dbReference type="ARBA" id="ARBA00022603"/>
    </source>
</evidence>
<feature type="binding site" evidence="5">
    <location>
        <position position="299"/>
    </location>
    <ligand>
        <name>S-adenosyl-L-methionine</name>
        <dbReference type="ChEBI" id="CHEBI:59789"/>
    </ligand>
</feature>
<organism evidence="8 9">
    <name type="scientific">Thauera terpenica 58Eu</name>
    <dbReference type="NCBI Taxonomy" id="1348657"/>
    <lineage>
        <taxon>Bacteria</taxon>
        <taxon>Pseudomonadati</taxon>
        <taxon>Pseudomonadota</taxon>
        <taxon>Betaproteobacteria</taxon>
        <taxon>Rhodocyclales</taxon>
        <taxon>Zoogloeaceae</taxon>
        <taxon>Thauera</taxon>
    </lineage>
</organism>
<comment type="similarity">
    <text evidence="5">Belongs to the class I-like SAM-binding methyltransferase superfamily. RsmB/NOP family.</text>
</comment>
<dbReference type="InterPro" id="IPR001678">
    <property type="entry name" value="MeTrfase_RsmB-F_NOP2_dom"/>
</dbReference>
<dbReference type="AlphaFoldDB" id="S9ZHL5"/>
<evidence type="ECO:0000313" key="9">
    <source>
        <dbReference type="Proteomes" id="UP000015455"/>
    </source>
</evidence>
<keyword evidence="4 5" id="KW-0694">RNA-binding</keyword>
<dbReference type="CDD" id="cd02440">
    <property type="entry name" value="AdoMet_MTases"/>
    <property type="match status" value="1"/>
</dbReference>
<dbReference type="EMBL" id="ATJV01000024">
    <property type="protein sequence ID" value="EPZ16870.1"/>
    <property type="molecule type" value="Genomic_DNA"/>
</dbReference>
<dbReference type="InterPro" id="IPR029063">
    <property type="entry name" value="SAM-dependent_MTases_sf"/>
</dbReference>
<comment type="caution">
    <text evidence="5">Lacks conserved residue(s) required for the propagation of feature annotation.</text>
</comment>
<dbReference type="STRING" id="1348657.M622_10135"/>
<dbReference type="PATRIC" id="fig|1348657.5.peg.559"/>
<dbReference type="eggNOG" id="COG0144">
    <property type="taxonomic scope" value="Bacteria"/>
</dbReference>
<dbReference type="PRINTS" id="PR02008">
    <property type="entry name" value="RCMTFAMILY"/>
</dbReference>
<dbReference type="GO" id="GO:0008173">
    <property type="term" value="F:RNA methyltransferase activity"/>
    <property type="evidence" value="ECO:0007669"/>
    <property type="project" value="InterPro"/>
</dbReference>
<feature type="region of interest" description="Disordered" evidence="6">
    <location>
        <begin position="1"/>
        <end position="42"/>
    </location>
</feature>
<keyword evidence="2 5" id="KW-0808">Transferase</keyword>
<dbReference type="PANTHER" id="PTHR22807">
    <property type="entry name" value="NOP2 YEAST -RELATED NOL1/NOP2/FMU SUN DOMAIN-CONTAINING"/>
    <property type="match status" value="1"/>
</dbReference>
<dbReference type="Gene3D" id="3.40.50.150">
    <property type="entry name" value="Vaccinia Virus protein VP39"/>
    <property type="match status" value="1"/>
</dbReference>
<reference evidence="8 9" key="1">
    <citation type="submission" date="2013-06" db="EMBL/GenBank/DDBJ databases">
        <title>Draft genome sequence of Thauera terpenica.</title>
        <authorList>
            <person name="Liu B."/>
            <person name="Frostegard A.H."/>
            <person name="Shapleigh J.P."/>
        </authorList>
    </citation>
    <scope>NUCLEOTIDE SEQUENCE [LARGE SCALE GENOMIC DNA]</scope>
    <source>
        <strain evidence="8 9">58Eu</strain>
    </source>
</reference>
<dbReference type="InterPro" id="IPR049560">
    <property type="entry name" value="MeTrfase_RsmB-F_NOP2_cat"/>
</dbReference>
<dbReference type="SUPFAM" id="SSF53335">
    <property type="entry name" value="S-adenosyl-L-methionine-dependent methyltransferases"/>
    <property type="match status" value="1"/>
</dbReference>
<evidence type="ECO:0000256" key="4">
    <source>
        <dbReference type="ARBA" id="ARBA00022884"/>
    </source>
</evidence>
<accession>S9ZHL5</accession>
<dbReference type="Proteomes" id="UP000015455">
    <property type="component" value="Unassembled WGS sequence"/>
</dbReference>
<dbReference type="GO" id="GO:0001510">
    <property type="term" value="P:RNA methylation"/>
    <property type="evidence" value="ECO:0007669"/>
    <property type="project" value="InterPro"/>
</dbReference>
<proteinExistence type="inferred from homology"/>
<keyword evidence="9" id="KW-1185">Reference proteome</keyword>